<evidence type="ECO:0000313" key="1">
    <source>
        <dbReference type="EMBL" id="KAK9804469.1"/>
    </source>
</evidence>
<dbReference type="PANTHER" id="PTHR47040:SF1">
    <property type="entry name" value="MITOCHONDRIAL ATP-INDEPENDENT INNER MEMBRANE PROTEASE SUBUNIT 2"/>
    <property type="match status" value="1"/>
</dbReference>
<name>A0AAW1P7I0_9CHLO</name>
<dbReference type="PANTHER" id="PTHR47040">
    <property type="entry name" value="OSJNBA0068L06.9 PROTEIN"/>
    <property type="match status" value="1"/>
</dbReference>
<reference evidence="1 2" key="1">
    <citation type="journal article" date="2024" name="Nat. Commun.">
        <title>Phylogenomics reveals the evolutionary origins of lichenization in chlorophyte algae.</title>
        <authorList>
            <person name="Puginier C."/>
            <person name="Libourel C."/>
            <person name="Otte J."/>
            <person name="Skaloud P."/>
            <person name="Haon M."/>
            <person name="Grisel S."/>
            <person name="Petersen M."/>
            <person name="Berrin J.G."/>
            <person name="Delaux P.M."/>
            <person name="Dal Grande F."/>
            <person name="Keller J."/>
        </authorList>
    </citation>
    <scope>NUCLEOTIDE SEQUENCE [LARGE SCALE GENOMIC DNA]</scope>
    <source>
        <strain evidence="1 2">SAG 2036</strain>
    </source>
</reference>
<protein>
    <recommendedName>
        <fullName evidence="3">Mitochondrial inner membrane protease subunit 1</fullName>
    </recommendedName>
</protein>
<dbReference type="InterPro" id="IPR053307">
    <property type="entry name" value="Mitochondrial_IM_protease"/>
</dbReference>
<dbReference type="CDD" id="cd06530">
    <property type="entry name" value="S26_SPase_I"/>
    <property type="match status" value="1"/>
</dbReference>
<dbReference type="AlphaFoldDB" id="A0AAW1P7I0"/>
<gene>
    <name evidence="1" type="ORF">WJX73_005263</name>
</gene>
<dbReference type="Gene3D" id="2.10.109.10">
    <property type="entry name" value="Umud Fragment, subunit A"/>
    <property type="match status" value="1"/>
</dbReference>
<dbReference type="Proteomes" id="UP001465755">
    <property type="component" value="Unassembled WGS sequence"/>
</dbReference>
<dbReference type="GO" id="GO:0004252">
    <property type="term" value="F:serine-type endopeptidase activity"/>
    <property type="evidence" value="ECO:0007669"/>
    <property type="project" value="InterPro"/>
</dbReference>
<dbReference type="EMBL" id="JALJOQ010000051">
    <property type="protein sequence ID" value="KAK9804469.1"/>
    <property type="molecule type" value="Genomic_DNA"/>
</dbReference>
<accession>A0AAW1P7I0</accession>
<sequence>MSFNLRYTLARLRLGIEEALSQLTTSTASVPEAISKGMETYNKQLTAMMSLTGAAMLPTLNASTSTESSNSPVVDSLLLRVLPRASSRQVFTGDVVAFNSPLSQQPEHSVLVRRVAASEGDEMVSDHADDQPFSLPEGHCWVLADNDELQPAEAIDSRSFGPLPFSNIIGRVMYRARSATDHGAIDNSAAAQAADLPVLESELDIDKLT</sequence>
<dbReference type="InterPro" id="IPR036286">
    <property type="entry name" value="LexA/Signal_pep-like_sf"/>
</dbReference>
<proteinExistence type="predicted"/>
<keyword evidence="2" id="KW-1185">Reference proteome</keyword>
<dbReference type="InterPro" id="IPR019533">
    <property type="entry name" value="Peptidase_S26"/>
</dbReference>
<dbReference type="SUPFAM" id="SSF51306">
    <property type="entry name" value="LexA/Signal peptidase"/>
    <property type="match status" value="1"/>
</dbReference>
<dbReference type="GO" id="GO:0006465">
    <property type="term" value="P:signal peptide processing"/>
    <property type="evidence" value="ECO:0007669"/>
    <property type="project" value="InterPro"/>
</dbReference>
<evidence type="ECO:0008006" key="3">
    <source>
        <dbReference type="Google" id="ProtNLM"/>
    </source>
</evidence>
<comment type="caution">
    <text evidence="1">The sequence shown here is derived from an EMBL/GenBank/DDBJ whole genome shotgun (WGS) entry which is preliminary data.</text>
</comment>
<evidence type="ECO:0000313" key="2">
    <source>
        <dbReference type="Proteomes" id="UP001465755"/>
    </source>
</evidence>
<organism evidence="1 2">
    <name type="scientific">Symbiochloris irregularis</name>
    <dbReference type="NCBI Taxonomy" id="706552"/>
    <lineage>
        <taxon>Eukaryota</taxon>
        <taxon>Viridiplantae</taxon>
        <taxon>Chlorophyta</taxon>
        <taxon>core chlorophytes</taxon>
        <taxon>Trebouxiophyceae</taxon>
        <taxon>Trebouxiales</taxon>
        <taxon>Trebouxiaceae</taxon>
        <taxon>Symbiochloris</taxon>
    </lineage>
</organism>